<evidence type="ECO:0000313" key="9">
    <source>
        <dbReference type="Proteomes" id="UP000290288"/>
    </source>
</evidence>
<evidence type="ECO:0000256" key="3">
    <source>
        <dbReference type="ARBA" id="ARBA00022692"/>
    </source>
</evidence>
<feature type="region of interest" description="Disordered" evidence="6">
    <location>
        <begin position="173"/>
        <end position="259"/>
    </location>
</feature>
<dbReference type="PROSITE" id="PS50202">
    <property type="entry name" value="MSP"/>
    <property type="match status" value="1"/>
</dbReference>
<dbReference type="GO" id="GO:0160214">
    <property type="term" value="F:endoplasmic reticulum-plasma membrane adaptor activity"/>
    <property type="evidence" value="ECO:0007669"/>
    <property type="project" value="UniProtKB-ARBA"/>
</dbReference>
<feature type="compositionally biased region" description="Basic and acidic residues" evidence="6">
    <location>
        <begin position="282"/>
        <end position="294"/>
    </location>
</feature>
<dbReference type="Proteomes" id="UP000290288">
    <property type="component" value="Unassembled WGS sequence"/>
</dbReference>
<accession>A0A4Q2DYK1</accession>
<comment type="subcellular location">
    <subcellularLocation>
        <location evidence="1">Membrane</location>
        <topology evidence="1">Single-pass type IV membrane protein</topology>
    </subcellularLocation>
</comment>
<sequence length="399" mass="43963">MSVSLTPSSALGFRRPLTQLVKRSLTITNNNAQPIAFKVKTTAPKLYCVRPNSGRVEPGDSLEVSVMLQAMKEEPPLNAKCKDKFLIQSTVITPDKESMSLQEIWASTDTNEEGRVHQQKLRVTYLPAEGQTLEEEDEAAHPNPNFSTLGPNDPVSVWFARRRSTVLNFLKNPYDTIQPQPNGNGNGHGPIPSVFMAPPADQAEVDIPRPPTPPEVSFAHDESQQDIELPAEEEAPAVQEPSYRSPTPPPPMPIPIPTPAPEPAPVPVIVTPPVVEYVSPPPREERKPAPRHSEPTPAPAPPPVIIHKENPINPQLVSENKVLKAEIERLQNELAVRFTQPPPVSEVRSRRRHSDAGSVAETDVNTVVDDGHNYQQDGVPLNLVVAISFAVFFMTYIFF</sequence>
<proteinExistence type="inferred from homology"/>
<feature type="domain" description="MSP" evidence="7">
    <location>
        <begin position="2"/>
        <end position="126"/>
    </location>
</feature>
<dbReference type="Gene3D" id="2.60.40.10">
    <property type="entry name" value="Immunoglobulins"/>
    <property type="match status" value="1"/>
</dbReference>
<dbReference type="InterPro" id="IPR008962">
    <property type="entry name" value="PapD-like_sf"/>
</dbReference>
<evidence type="ECO:0000256" key="4">
    <source>
        <dbReference type="ARBA" id="ARBA00022989"/>
    </source>
</evidence>
<gene>
    <name evidence="8" type="ORF">EST38_g1406</name>
</gene>
<dbReference type="PANTHER" id="PTHR10809:SF6">
    <property type="entry name" value="AT11025P-RELATED"/>
    <property type="match status" value="1"/>
</dbReference>
<dbReference type="PANTHER" id="PTHR10809">
    <property type="entry name" value="VESICLE-ASSOCIATED MEMBRANE PROTEIN-ASSOCIATED PROTEIN"/>
    <property type="match status" value="1"/>
</dbReference>
<dbReference type="GO" id="GO:0051685">
    <property type="term" value="P:maintenance of ER location"/>
    <property type="evidence" value="ECO:0007669"/>
    <property type="project" value="UniProtKB-ARBA"/>
</dbReference>
<dbReference type="GO" id="GO:0005886">
    <property type="term" value="C:plasma membrane"/>
    <property type="evidence" value="ECO:0007669"/>
    <property type="project" value="TreeGrafter"/>
</dbReference>
<name>A0A4Q2DYK1_9AGAR</name>
<dbReference type="GO" id="GO:0090158">
    <property type="term" value="P:endoplasmic reticulum membrane organization"/>
    <property type="evidence" value="ECO:0007669"/>
    <property type="project" value="TreeGrafter"/>
</dbReference>
<evidence type="ECO:0000256" key="6">
    <source>
        <dbReference type="SAM" id="MobiDB-lite"/>
    </source>
</evidence>
<dbReference type="Pfam" id="PF00635">
    <property type="entry name" value="Motile_Sperm"/>
    <property type="match status" value="1"/>
</dbReference>
<dbReference type="GO" id="GO:0160219">
    <property type="term" value="C:cortical endoplasmic reticulum membrane"/>
    <property type="evidence" value="ECO:0007669"/>
    <property type="project" value="UniProtKB-ARBA"/>
</dbReference>
<dbReference type="EMBL" id="SDEE01000019">
    <property type="protein sequence ID" value="RXW24414.1"/>
    <property type="molecule type" value="Genomic_DNA"/>
</dbReference>
<keyword evidence="4" id="KW-1133">Transmembrane helix</keyword>
<protein>
    <recommendedName>
        <fullName evidence="7">MSP domain-containing protein</fullName>
    </recommendedName>
</protein>
<dbReference type="GO" id="GO:0007009">
    <property type="term" value="P:plasma membrane organization"/>
    <property type="evidence" value="ECO:0007669"/>
    <property type="project" value="UniProtKB-ARBA"/>
</dbReference>
<keyword evidence="9" id="KW-1185">Reference proteome</keyword>
<dbReference type="InterPro" id="IPR003882">
    <property type="entry name" value="Pistil_extensin"/>
</dbReference>
<organism evidence="8 9">
    <name type="scientific">Candolleomyces aberdarensis</name>
    <dbReference type="NCBI Taxonomy" id="2316362"/>
    <lineage>
        <taxon>Eukaryota</taxon>
        <taxon>Fungi</taxon>
        <taxon>Dikarya</taxon>
        <taxon>Basidiomycota</taxon>
        <taxon>Agaricomycotina</taxon>
        <taxon>Agaricomycetes</taxon>
        <taxon>Agaricomycetidae</taxon>
        <taxon>Agaricales</taxon>
        <taxon>Agaricineae</taxon>
        <taxon>Psathyrellaceae</taxon>
        <taxon>Candolleomyces</taxon>
    </lineage>
</organism>
<dbReference type="GO" id="GO:0061817">
    <property type="term" value="P:endoplasmic reticulum-plasma membrane tethering"/>
    <property type="evidence" value="ECO:0007669"/>
    <property type="project" value="UniProtKB-ARBA"/>
</dbReference>
<dbReference type="SUPFAM" id="SSF49354">
    <property type="entry name" value="PapD-like"/>
    <property type="match status" value="1"/>
</dbReference>
<comment type="similarity">
    <text evidence="2">Belongs to the VAMP-associated protein (VAP) (TC 9.B.17) family.</text>
</comment>
<dbReference type="STRING" id="2316362.A0A4Q2DYK1"/>
<evidence type="ECO:0000256" key="5">
    <source>
        <dbReference type="ARBA" id="ARBA00023136"/>
    </source>
</evidence>
<evidence type="ECO:0000256" key="1">
    <source>
        <dbReference type="ARBA" id="ARBA00004211"/>
    </source>
</evidence>
<dbReference type="FunFam" id="2.60.40.10:FF:000813">
    <property type="entry name" value="Vesicle-associated protein 1-1"/>
    <property type="match status" value="1"/>
</dbReference>
<dbReference type="GO" id="GO:0035091">
    <property type="term" value="F:phosphatidylinositol binding"/>
    <property type="evidence" value="ECO:0007669"/>
    <property type="project" value="UniProtKB-ARBA"/>
</dbReference>
<dbReference type="GO" id="GO:0001786">
    <property type="term" value="F:phosphatidylserine binding"/>
    <property type="evidence" value="ECO:0007669"/>
    <property type="project" value="UniProtKB-ARBA"/>
</dbReference>
<dbReference type="GO" id="GO:1902647">
    <property type="term" value="P:negative regulation of 1-phosphatidyl-1D-myo-inositol 4,5-bisphosphate biosynthetic process"/>
    <property type="evidence" value="ECO:0007669"/>
    <property type="project" value="UniProtKB-ARBA"/>
</dbReference>
<reference evidence="8 9" key="1">
    <citation type="submission" date="2019-01" db="EMBL/GenBank/DDBJ databases">
        <title>Draft genome sequence of Psathyrella aberdarensis IHI B618.</title>
        <authorList>
            <person name="Buettner E."/>
            <person name="Kellner H."/>
        </authorList>
    </citation>
    <scope>NUCLEOTIDE SEQUENCE [LARGE SCALE GENOMIC DNA]</scope>
    <source>
        <strain evidence="8 9">IHI B618</strain>
    </source>
</reference>
<dbReference type="InterPro" id="IPR000535">
    <property type="entry name" value="MSP_dom"/>
</dbReference>
<evidence type="ECO:0000313" key="8">
    <source>
        <dbReference type="EMBL" id="RXW24414.1"/>
    </source>
</evidence>
<keyword evidence="3" id="KW-0812">Transmembrane</keyword>
<dbReference type="InterPro" id="IPR016763">
    <property type="entry name" value="VAP"/>
</dbReference>
<evidence type="ECO:0000259" key="7">
    <source>
        <dbReference type="PROSITE" id="PS50202"/>
    </source>
</evidence>
<dbReference type="GO" id="GO:0033149">
    <property type="term" value="F:FFAT motif binding"/>
    <property type="evidence" value="ECO:0007669"/>
    <property type="project" value="TreeGrafter"/>
</dbReference>
<dbReference type="GO" id="GO:0140506">
    <property type="term" value="F:endoplasmic reticulum-autophagosome adaptor activity"/>
    <property type="evidence" value="ECO:0007669"/>
    <property type="project" value="UniProtKB-ARBA"/>
</dbReference>
<comment type="caution">
    <text evidence="8">The sequence shown here is derived from an EMBL/GenBank/DDBJ whole genome shotgun (WGS) entry which is preliminary data.</text>
</comment>
<dbReference type="GO" id="GO:0061709">
    <property type="term" value="P:reticulophagy"/>
    <property type="evidence" value="ECO:0007669"/>
    <property type="project" value="UniProtKB-ARBA"/>
</dbReference>
<dbReference type="OrthoDB" id="264603at2759"/>
<dbReference type="PRINTS" id="PR01218">
    <property type="entry name" value="PSTLEXTENSIN"/>
</dbReference>
<dbReference type="InterPro" id="IPR013783">
    <property type="entry name" value="Ig-like_fold"/>
</dbReference>
<keyword evidence="5" id="KW-0472">Membrane</keyword>
<feature type="compositionally biased region" description="Pro residues" evidence="6">
    <location>
        <begin position="246"/>
        <end position="259"/>
    </location>
</feature>
<feature type="region of interest" description="Disordered" evidence="6">
    <location>
        <begin position="279"/>
        <end position="304"/>
    </location>
</feature>
<evidence type="ECO:0000256" key="2">
    <source>
        <dbReference type="ARBA" id="ARBA00008932"/>
    </source>
</evidence>
<dbReference type="AlphaFoldDB" id="A0A4Q2DYK1"/>